<keyword evidence="4 7" id="KW-0472">Membrane</keyword>
<evidence type="ECO:0000313" key="10">
    <source>
        <dbReference type="Proteomes" id="UP000298493"/>
    </source>
</evidence>
<proteinExistence type="inferred from homology"/>
<dbReference type="PANTHER" id="PTHR33048:SF31">
    <property type="entry name" value="INTEGRAL MEMBRANE PROTEIN"/>
    <property type="match status" value="1"/>
</dbReference>
<evidence type="ECO:0000256" key="7">
    <source>
        <dbReference type="SAM" id="Phobius"/>
    </source>
</evidence>
<protein>
    <recommendedName>
        <fullName evidence="8">Rhodopsin domain-containing protein</fullName>
    </recommendedName>
</protein>
<feature type="region of interest" description="Disordered" evidence="6">
    <location>
        <begin position="420"/>
        <end position="450"/>
    </location>
</feature>
<organism evidence="9 10">
    <name type="scientific">Venturia nashicola</name>
    <dbReference type="NCBI Taxonomy" id="86259"/>
    <lineage>
        <taxon>Eukaryota</taxon>
        <taxon>Fungi</taxon>
        <taxon>Dikarya</taxon>
        <taxon>Ascomycota</taxon>
        <taxon>Pezizomycotina</taxon>
        <taxon>Dothideomycetes</taxon>
        <taxon>Pleosporomycetidae</taxon>
        <taxon>Venturiales</taxon>
        <taxon>Venturiaceae</taxon>
        <taxon>Venturia</taxon>
    </lineage>
</organism>
<evidence type="ECO:0000256" key="3">
    <source>
        <dbReference type="ARBA" id="ARBA00022989"/>
    </source>
</evidence>
<feature type="transmembrane region" description="Helical" evidence="7">
    <location>
        <begin position="82"/>
        <end position="106"/>
    </location>
</feature>
<evidence type="ECO:0000313" key="9">
    <source>
        <dbReference type="EMBL" id="TID20967.1"/>
    </source>
</evidence>
<evidence type="ECO:0000259" key="8">
    <source>
        <dbReference type="Pfam" id="PF20684"/>
    </source>
</evidence>
<evidence type="ECO:0000256" key="5">
    <source>
        <dbReference type="ARBA" id="ARBA00038359"/>
    </source>
</evidence>
<comment type="subcellular location">
    <subcellularLocation>
        <location evidence="1">Membrane</location>
        <topology evidence="1">Multi-pass membrane protein</topology>
    </subcellularLocation>
</comment>
<dbReference type="InterPro" id="IPR052337">
    <property type="entry name" value="SAT4-like"/>
</dbReference>
<feature type="transmembrane region" description="Helical" evidence="7">
    <location>
        <begin position="202"/>
        <end position="224"/>
    </location>
</feature>
<gene>
    <name evidence="9" type="ORF">E6O75_ATG05732</name>
</gene>
<feature type="transmembrane region" description="Helical" evidence="7">
    <location>
        <begin position="236"/>
        <end position="259"/>
    </location>
</feature>
<reference evidence="9 10" key="1">
    <citation type="submission" date="2019-04" db="EMBL/GenBank/DDBJ databases">
        <title>High contiguity whole genome sequence and gene annotation resource for two Venturia nashicola isolates.</title>
        <authorList>
            <person name="Prokchorchik M."/>
            <person name="Won K."/>
            <person name="Lee Y."/>
            <person name="Choi E.D."/>
            <person name="Segonzac C."/>
            <person name="Sohn K.H."/>
        </authorList>
    </citation>
    <scope>NUCLEOTIDE SEQUENCE [LARGE SCALE GENOMIC DNA]</scope>
    <source>
        <strain evidence="9 10">PRI2</strain>
    </source>
</reference>
<name>A0A4Z1NYF2_9PEZI</name>
<dbReference type="EMBL" id="SNSC02000010">
    <property type="protein sequence ID" value="TID20967.1"/>
    <property type="molecule type" value="Genomic_DNA"/>
</dbReference>
<dbReference type="Proteomes" id="UP000298493">
    <property type="component" value="Unassembled WGS sequence"/>
</dbReference>
<accession>A0A4Z1NYF2</accession>
<keyword evidence="2 7" id="KW-0812">Transmembrane</keyword>
<feature type="transmembrane region" description="Helical" evidence="7">
    <location>
        <begin position="165"/>
        <end position="190"/>
    </location>
</feature>
<dbReference type="Pfam" id="PF20684">
    <property type="entry name" value="Fung_rhodopsin"/>
    <property type="match status" value="1"/>
</dbReference>
<keyword evidence="10" id="KW-1185">Reference proteome</keyword>
<feature type="region of interest" description="Disordered" evidence="6">
    <location>
        <begin position="550"/>
        <end position="571"/>
    </location>
</feature>
<keyword evidence="3 7" id="KW-1133">Transmembrane helix</keyword>
<evidence type="ECO:0000256" key="2">
    <source>
        <dbReference type="ARBA" id="ARBA00022692"/>
    </source>
</evidence>
<feature type="compositionally biased region" description="Polar residues" evidence="6">
    <location>
        <begin position="550"/>
        <end position="565"/>
    </location>
</feature>
<dbReference type="AlphaFoldDB" id="A0A4Z1NYF2"/>
<dbReference type="GO" id="GO:0016020">
    <property type="term" value="C:membrane"/>
    <property type="evidence" value="ECO:0007669"/>
    <property type="project" value="UniProtKB-SubCell"/>
</dbReference>
<feature type="transmembrane region" description="Helical" evidence="7">
    <location>
        <begin position="6"/>
        <end position="29"/>
    </location>
</feature>
<feature type="transmembrane region" description="Helical" evidence="7">
    <location>
        <begin position="118"/>
        <end position="140"/>
    </location>
</feature>
<feature type="transmembrane region" description="Helical" evidence="7">
    <location>
        <begin position="41"/>
        <end position="62"/>
    </location>
</feature>
<sequence length="571" mass="63965">MAPISCSLALAVLIPLPFDIVVYILRFWVRHKRTAWGPDDWAMLVNIPFWAVTAIATIALVFSGAGARTGTLSADEVKTCYMWFYIFQEPWCFTVVTIKCSIAFALIRICNRKRWIEWTIYASVAACFIVIGGTGVYLYFRCNPVQKNWIPTLPGVCQERSIQTVLLYAVAVVSIATDWIFAVLPIFLLWNVQLDWRVKGPVVIMLGLGIFASIAPIVRLKYIIGLNDHVNILENLGTILAWASIEVNVGMFVANLPACRPILEQIVRRSTSWTSSVSHTRSGGESRCYTTRRSRPCDSTPEQWALEERPVSSKLQNYLKNGQKTGNVGVRTRIYGDADEGSSITSDHLDGGSQKNMVRKVSEDDRFHVNIHKDFRMEVSREDSNPRTPDAAIGGYVKNKHQPCVYSITTLNPTINQSLAPKTRPWTRPPAPNTARCPVTAARAPSKDTTSAVWSQIDDCEIGISHNHEPSSLPRVNCGHSIRIRRDALMKVVDRLSEDMPYVHRLWTEEIDELKYANQDGSMEMVIEGFVTTSMEDTKAITISVETSKSLENAQPSHGISIENSQRGDLE</sequence>
<dbReference type="PANTHER" id="PTHR33048">
    <property type="entry name" value="PTH11-LIKE INTEGRAL MEMBRANE PROTEIN (AFU_ORTHOLOGUE AFUA_5G11245)"/>
    <property type="match status" value="1"/>
</dbReference>
<evidence type="ECO:0000256" key="1">
    <source>
        <dbReference type="ARBA" id="ARBA00004141"/>
    </source>
</evidence>
<dbReference type="InterPro" id="IPR049326">
    <property type="entry name" value="Rhodopsin_dom_fungi"/>
</dbReference>
<feature type="domain" description="Rhodopsin" evidence="8">
    <location>
        <begin position="25"/>
        <end position="264"/>
    </location>
</feature>
<comment type="similarity">
    <text evidence="5">Belongs to the SAT4 family.</text>
</comment>
<evidence type="ECO:0000256" key="4">
    <source>
        <dbReference type="ARBA" id="ARBA00023136"/>
    </source>
</evidence>
<evidence type="ECO:0000256" key="6">
    <source>
        <dbReference type="SAM" id="MobiDB-lite"/>
    </source>
</evidence>
<comment type="caution">
    <text evidence="9">The sequence shown here is derived from an EMBL/GenBank/DDBJ whole genome shotgun (WGS) entry which is preliminary data.</text>
</comment>